<dbReference type="SMR" id="L0HCS9"/>
<dbReference type="InterPro" id="IPR029061">
    <property type="entry name" value="THDP-binding"/>
</dbReference>
<dbReference type="Gene3D" id="3.40.50.920">
    <property type="match status" value="1"/>
</dbReference>
<dbReference type="SUPFAM" id="SSF53323">
    <property type="entry name" value="Pyruvate-ferredoxin oxidoreductase, PFOR, domain III"/>
    <property type="match status" value="1"/>
</dbReference>
<dbReference type="eggNOG" id="arCOG01606">
    <property type="taxonomic scope" value="Archaea"/>
</dbReference>
<gene>
    <name evidence="4" type="ordered locus">Metfor_0760</name>
</gene>
<dbReference type="GeneID" id="14310073"/>
<reference evidence="4 5" key="2">
    <citation type="journal article" date="2014" name="Genome Announc.">
        <title>Complete Genome Sequence of Methanoregula formicica SMSPT, a Mesophilic Hydrogenotrophic Methanogen Isolated from a Methanogenic Upflow Anaerobic Sludge Blanket Reactor.</title>
        <authorList>
            <person name="Yamamoto K."/>
            <person name="Tamaki H."/>
            <person name="Cadillo-Quiroz H."/>
            <person name="Imachi H."/>
            <person name="Kyrpides N."/>
            <person name="Woyke T."/>
            <person name="Goodwin L."/>
            <person name="Zinder S.H."/>
            <person name="Kamagata Y."/>
            <person name="Liu W.T."/>
        </authorList>
    </citation>
    <scope>NUCLEOTIDE SEQUENCE [LARGE SCALE GENOMIC DNA]</scope>
    <source>
        <strain evidence="5">DSM 22288 / NBRC 105244 / SMSP</strain>
    </source>
</reference>
<dbReference type="STRING" id="593750.Metfor_0760"/>
<dbReference type="Gene3D" id="3.40.920.10">
    <property type="entry name" value="Pyruvate-ferredoxin oxidoreductase, PFOR, domain III"/>
    <property type="match status" value="1"/>
</dbReference>
<dbReference type="OrthoDB" id="31112at2157"/>
<dbReference type="InterPro" id="IPR050722">
    <property type="entry name" value="Pyruvate:ferred/Flavod_OxRd"/>
</dbReference>
<keyword evidence="1" id="KW-0560">Oxidoreductase</keyword>
<dbReference type="Proteomes" id="UP000010824">
    <property type="component" value="Chromosome"/>
</dbReference>
<dbReference type="HOGENOM" id="CLU_017038_1_0_2"/>
<organism evidence="4 5">
    <name type="scientific">Methanoregula formicica (strain DSM 22288 / NBRC 105244 / SMSP)</name>
    <dbReference type="NCBI Taxonomy" id="593750"/>
    <lineage>
        <taxon>Archaea</taxon>
        <taxon>Methanobacteriati</taxon>
        <taxon>Methanobacteriota</taxon>
        <taxon>Stenosarchaea group</taxon>
        <taxon>Methanomicrobia</taxon>
        <taxon>Methanomicrobiales</taxon>
        <taxon>Methanoregulaceae</taxon>
        <taxon>Methanoregula</taxon>
    </lineage>
</organism>
<dbReference type="Pfam" id="PF01558">
    <property type="entry name" value="POR"/>
    <property type="match status" value="1"/>
</dbReference>
<dbReference type="GO" id="GO:0006082">
    <property type="term" value="P:organic acid metabolic process"/>
    <property type="evidence" value="ECO:0007669"/>
    <property type="project" value="UniProtKB-ARBA"/>
</dbReference>
<dbReference type="InterPro" id="IPR009014">
    <property type="entry name" value="Transketo_C/PFOR_II"/>
</dbReference>
<dbReference type="PANTHER" id="PTHR32154:SF20">
    <property type="entry name" value="2-OXOGLUTARATE OXIDOREDUCTASE SUBUNIT KORA"/>
    <property type="match status" value="1"/>
</dbReference>
<dbReference type="GO" id="GO:0044272">
    <property type="term" value="P:sulfur compound biosynthetic process"/>
    <property type="evidence" value="ECO:0007669"/>
    <property type="project" value="UniProtKB-ARBA"/>
</dbReference>
<dbReference type="RefSeq" id="WP_015284784.1">
    <property type="nucleotide sequence ID" value="NC_019943.1"/>
</dbReference>
<reference evidence="5" key="1">
    <citation type="submission" date="2011-12" db="EMBL/GenBank/DDBJ databases">
        <title>Complete sequence of Methanoregula formicicum SMSP.</title>
        <authorList>
            <person name="Lucas S."/>
            <person name="Han J."/>
            <person name="Lapidus A."/>
            <person name="Cheng J.-F."/>
            <person name="Goodwin L."/>
            <person name="Pitluck S."/>
            <person name="Peters L."/>
            <person name="Ovchinnikova G."/>
            <person name="Teshima H."/>
            <person name="Detter J.C."/>
            <person name="Han C."/>
            <person name="Tapia R."/>
            <person name="Land M."/>
            <person name="Hauser L."/>
            <person name="Kyrpides N."/>
            <person name="Ivanova N."/>
            <person name="Pagani I."/>
            <person name="Imachi H."/>
            <person name="Tamaki H."/>
            <person name="Sekiguchi Y."/>
            <person name="Kamagata Y."/>
            <person name="Cadillo-Quiroz H."/>
            <person name="Zinder S."/>
            <person name="Liu W.-T."/>
            <person name="Woyke T."/>
        </authorList>
    </citation>
    <scope>NUCLEOTIDE SEQUENCE [LARGE SCALE GENOMIC DNA]</scope>
    <source>
        <strain evidence="5">DSM 22288 / NBRC 105244 / SMSP</strain>
    </source>
</reference>
<dbReference type="GO" id="GO:0016903">
    <property type="term" value="F:oxidoreductase activity, acting on the aldehyde or oxo group of donors"/>
    <property type="evidence" value="ECO:0007669"/>
    <property type="project" value="InterPro"/>
</dbReference>
<dbReference type="KEGG" id="mfo:Metfor_0760"/>
<keyword evidence="5" id="KW-1185">Reference proteome</keyword>
<dbReference type="EMBL" id="CP003167">
    <property type="protein sequence ID" value="AGB01820.1"/>
    <property type="molecule type" value="Genomic_DNA"/>
</dbReference>
<accession>L0HCS9</accession>
<dbReference type="NCBIfam" id="TIGR03710">
    <property type="entry name" value="OAFO_sf"/>
    <property type="match status" value="1"/>
</dbReference>
<dbReference type="SUPFAM" id="SSF52518">
    <property type="entry name" value="Thiamin diphosphate-binding fold (THDP-binding)"/>
    <property type="match status" value="1"/>
</dbReference>
<dbReference type="AlphaFoldDB" id="L0HCS9"/>
<evidence type="ECO:0000259" key="2">
    <source>
        <dbReference type="Pfam" id="PF01558"/>
    </source>
</evidence>
<dbReference type="InterPro" id="IPR022367">
    <property type="entry name" value="2-oxoacid/accept_OxRdtase_asu"/>
</dbReference>
<proteinExistence type="predicted"/>
<evidence type="ECO:0000313" key="5">
    <source>
        <dbReference type="Proteomes" id="UP000010824"/>
    </source>
</evidence>
<name>L0HCS9_METFS</name>
<dbReference type="Gene3D" id="3.40.50.970">
    <property type="match status" value="1"/>
</dbReference>
<dbReference type="InterPro" id="IPR002869">
    <property type="entry name" value="Pyrv_flavodox_OxRed_cen"/>
</dbReference>
<dbReference type="InterPro" id="IPR019752">
    <property type="entry name" value="Pyrv/ketoisovalerate_OxRed_cat"/>
</dbReference>
<protein>
    <submittedName>
        <fullName evidence="4">2-oxoacid:acceptor oxidoreductase, alpha subunit</fullName>
    </submittedName>
</protein>
<dbReference type="PANTHER" id="PTHR32154">
    <property type="entry name" value="PYRUVATE-FLAVODOXIN OXIDOREDUCTASE-RELATED"/>
    <property type="match status" value="1"/>
</dbReference>
<dbReference type="InterPro" id="IPR002880">
    <property type="entry name" value="Pyrv_Fd/Flavodoxin_OxRdtase_N"/>
</dbReference>
<dbReference type="CDD" id="cd07034">
    <property type="entry name" value="TPP_PYR_PFOR_IOR-alpha_like"/>
    <property type="match status" value="1"/>
</dbReference>
<feature type="domain" description="Pyruvate flavodoxin/ferredoxin oxidoreductase pyrimidine binding" evidence="3">
    <location>
        <begin position="196"/>
        <end position="423"/>
    </location>
</feature>
<dbReference type="InParanoid" id="L0HCS9"/>
<evidence type="ECO:0000256" key="1">
    <source>
        <dbReference type="ARBA" id="ARBA00023002"/>
    </source>
</evidence>
<evidence type="ECO:0000313" key="4">
    <source>
        <dbReference type="EMBL" id="AGB01820.1"/>
    </source>
</evidence>
<dbReference type="Pfam" id="PF01855">
    <property type="entry name" value="POR_N"/>
    <property type="match status" value="1"/>
</dbReference>
<dbReference type="GO" id="GO:0006979">
    <property type="term" value="P:response to oxidative stress"/>
    <property type="evidence" value="ECO:0007669"/>
    <property type="project" value="TreeGrafter"/>
</dbReference>
<feature type="domain" description="Pyruvate/ketoisovalerate oxidoreductase catalytic" evidence="2">
    <location>
        <begin position="15"/>
        <end position="167"/>
    </location>
</feature>
<dbReference type="SUPFAM" id="SSF52922">
    <property type="entry name" value="TK C-terminal domain-like"/>
    <property type="match status" value="1"/>
</dbReference>
<evidence type="ECO:0000259" key="3">
    <source>
        <dbReference type="Pfam" id="PF01855"/>
    </source>
</evidence>
<sequence length="556" mass="58995">MAEEREVSVLVGGRAGDGINNAGALVARLLGRLGYRIYLYFDYPSLIRGGHNFAVVRAASRDVGTCREKVDFVLALNQETVTRHRGMVHDGTAIVFNADVVKSEGQGVPVKTILAAEQAPEIMGNSVMIGGFAKSAGISWELVEDVFRAALPQRTDLNLKVAKRAYDQLTVARAIPERGNPPLPLLTGNEAIGLGFIRGGLDAYVSYPMTPSSSLLHFLAGEKETFGITVVHPENEIAVVLMGLGFAYAGKRAAVGTSGGGFCLMTEGLSLAGMAELPLVFVVSQRAGPSTGLPTYTGQSELEFILHAGQGEFPRLIVAPGDAGEALAWSAIALEIAWQFQVPAFILPDKTLSEGTWSVDTAALPLREDVPAVPGRTASASLPYRRYADMPDGVSPPAFPGTPGAVVKVNSYAHDEDGYTTEEGDMVSLMTEKRLRKQEALARAMNTLPQVNVLGTADAAVALLCWGSTKGVCAEVGEALGLRVVQPVVLEPFPVTQLRVALAGATKLICVEENATGQLAAIASEYGITADEAILRYDGRPFTYESLLGKVREVIP</sequence>